<feature type="coiled-coil region" evidence="3">
    <location>
        <begin position="211"/>
        <end position="238"/>
    </location>
</feature>
<accession>A0A7M7PTB6</accession>
<reference evidence="6" key="2">
    <citation type="submission" date="2021-01" db="UniProtKB">
        <authorList>
            <consortium name="EnsemblMetazoa"/>
        </authorList>
    </citation>
    <scope>IDENTIFICATION</scope>
</reference>
<feature type="compositionally biased region" description="Basic residues" evidence="4">
    <location>
        <begin position="122"/>
        <end position="148"/>
    </location>
</feature>
<dbReference type="OrthoDB" id="10038011at2759"/>
<dbReference type="RefSeq" id="XP_030855731.1">
    <property type="nucleotide sequence ID" value="XM_030999871.1"/>
</dbReference>
<dbReference type="GO" id="GO:0005634">
    <property type="term" value="C:nucleus"/>
    <property type="evidence" value="ECO:0000318"/>
    <property type="project" value="GO_Central"/>
</dbReference>
<evidence type="ECO:0000256" key="4">
    <source>
        <dbReference type="SAM" id="MobiDB-lite"/>
    </source>
</evidence>
<feature type="region of interest" description="Disordered" evidence="4">
    <location>
        <begin position="748"/>
        <end position="770"/>
    </location>
</feature>
<feature type="region of interest" description="Disordered" evidence="4">
    <location>
        <begin position="537"/>
        <end position="584"/>
    </location>
</feature>
<keyword evidence="2" id="KW-0539">Nucleus</keyword>
<evidence type="ECO:0000256" key="1">
    <source>
        <dbReference type="ARBA" id="ARBA00004123"/>
    </source>
</evidence>
<name>A0A7M7PTB6_STRPU</name>
<feature type="compositionally biased region" description="Basic residues" evidence="4">
    <location>
        <begin position="560"/>
        <end position="574"/>
    </location>
</feature>
<dbReference type="Pfam" id="PF13891">
    <property type="entry name" value="zf-C3HC3H_KANSL2"/>
    <property type="match status" value="2"/>
</dbReference>
<dbReference type="Proteomes" id="UP000007110">
    <property type="component" value="Unassembled WGS sequence"/>
</dbReference>
<evidence type="ECO:0000259" key="5">
    <source>
        <dbReference type="Pfam" id="PF13891"/>
    </source>
</evidence>
<dbReference type="GeneID" id="115918069"/>
<feature type="compositionally biased region" description="Basic and acidic residues" evidence="4">
    <location>
        <begin position="94"/>
        <end position="106"/>
    </location>
</feature>
<proteinExistence type="predicted"/>
<sequence length="1025" mass="114430">MYEGKHIHFSEVDNKPLCSYSAKLCKQRRLNGYAFCIRHVLEDTSAPFKQCEFEAKYNKLRCTNPIPGEENRKFCNSHMQVLGLVPKRGKKRKGDQSPDSRNDCRNDSSNAGSKGGSQEREKHKKKSKDKKKKKKKKKKKEKHKKRGNRSILDDVMFNSKGNFELNDLSLMCRSRPPDFASAVIGADNLTIHSNSIERAIKTKSKRRRDGSTLHERLQEKLERNKQRLRQQREKEILAKSMQHTQFTNAASLEHTNNLLDSGVAQYKNSSYLDSQKFLPLIPPLVEGKGRVPNLPWPQMPQHISSPREAFVKLQRKHPRDLFARKLDSKAVDLLRERLQLDEDERTDIFPLGLDFSDTDDEESEEVTDRRCRNTCKEQYSVSHISSTDETNSPLSRHSRLKQLKNHLQRDRRKLELGIQCDEHEQRDMRCSSKLLADAARDHPFGTAVSILRVQEETLQRPKPQAPPERICCSKEENDDPCQEEAMPYSKHCFRHVLEDEDQVLFYQCGAEFPGGFRCIEPSFDMLNEQPLCQEHAKRVRMEPKSKRPRKKTKPSALTRPFKKKKKNQRRKYRPQKPIPPLEPLQNYQLPISSTPVIPVATPHPPPHTPAFRSIGAHDLPVHLMDMSALEEVMNAEAVESPPEDLNSDAEEEALSSVLQNLNDIFEGRNGDFLPTREEAEALERAFFQASEDVNDAKLSLEQLFNDGEENSNSLPGDVTEAAISQDSSDGLPSDLQSAANRLIADTMRQNSNDGSNHNAIKPPSSNLTNAVPLSNMSATAQSGQAFTLPSTLAGHGVFTNSVAQFNGPVIPQTQSLLTQNTLSTTAATTENHHDSLRHTVLNGVISGNRAMVPSFPISQPMLSPHGGQQVPHPMMSPQSPQIITTTLPQASPNASSGMSPSASAPTPSQAAHQAALPSFRQTWSSVSNIQNALRRTNSNSVPAVNGINSNGGLPYNVHTSQSMGSQKLPSFNSVVAGITQNHIPQQQSGFAPGLPSPQPTSGIPTPPYTAPNIKNIPPIIKQQGT</sequence>
<dbReference type="InterPro" id="IPR025927">
    <property type="entry name" value="Znf_KANL2-like"/>
</dbReference>
<evidence type="ECO:0000313" key="6">
    <source>
        <dbReference type="EnsemblMetazoa" id="XP_030855731"/>
    </source>
</evidence>
<dbReference type="InParanoid" id="A0A7M7PTB6"/>
<evidence type="ECO:0000313" key="7">
    <source>
        <dbReference type="Proteomes" id="UP000007110"/>
    </source>
</evidence>
<dbReference type="KEGG" id="spu:115918069"/>
<dbReference type="PANTHER" id="PTHR16198:SF2">
    <property type="entry name" value="INO80 COMPLEX SUBUNIT D"/>
    <property type="match status" value="1"/>
</dbReference>
<dbReference type="OMA" id="QTSTWCV"/>
<feature type="domain" description="KANL2-like probable zinc-finger" evidence="5">
    <location>
        <begin position="18"/>
        <end position="79"/>
    </location>
</feature>
<keyword evidence="3" id="KW-0175">Coiled coil</keyword>
<keyword evidence="7" id="KW-1185">Reference proteome</keyword>
<feature type="compositionally biased region" description="Low complexity" evidence="4">
    <location>
        <begin position="890"/>
        <end position="915"/>
    </location>
</feature>
<feature type="compositionally biased region" description="Pro residues" evidence="4">
    <location>
        <begin position="994"/>
        <end position="1009"/>
    </location>
</feature>
<dbReference type="PANTHER" id="PTHR16198">
    <property type="match status" value="1"/>
</dbReference>
<evidence type="ECO:0000256" key="3">
    <source>
        <dbReference type="SAM" id="Coils"/>
    </source>
</evidence>
<evidence type="ECO:0000256" key="2">
    <source>
        <dbReference type="ARBA" id="ARBA00023242"/>
    </source>
</evidence>
<protein>
    <recommendedName>
        <fullName evidence="5">KANL2-like probable zinc-finger domain-containing protein</fullName>
    </recommendedName>
</protein>
<comment type="subcellular location">
    <subcellularLocation>
        <location evidence="1">Nucleus</location>
    </subcellularLocation>
</comment>
<feature type="region of interest" description="Disordered" evidence="4">
    <location>
        <begin position="85"/>
        <end position="153"/>
    </location>
</feature>
<organism evidence="6 7">
    <name type="scientific">Strongylocentrotus purpuratus</name>
    <name type="common">Purple sea urchin</name>
    <dbReference type="NCBI Taxonomy" id="7668"/>
    <lineage>
        <taxon>Eukaryota</taxon>
        <taxon>Metazoa</taxon>
        <taxon>Echinodermata</taxon>
        <taxon>Eleutherozoa</taxon>
        <taxon>Echinozoa</taxon>
        <taxon>Echinoidea</taxon>
        <taxon>Euechinoidea</taxon>
        <taxon>Echinacea</taxon>
        <taxon>Camarodonta</taxon>
        <taxon>Echinidea</taxon>
        <taxon>Strongylocentrotidae</taxon>
        <taxon>Strongylocentrotus</taxon>
    </lineage>
</organism>
<reference evidence="7" key="1">
    <citation type="submission" date="2015-02" db="EMBL/GenBank/DDBJ databases">
        <title>Genome sequencing for Strongylocentrotus purpuratus.</title>
        <authorList>
            <person name="Murali S."/>
            <person name="Liu Y."/>
            <person name="Vee V."/>
            <person name="English A."/>
            <person name="Wang M."/>
            <person name="Skinner E."/>
            <person name="Han Y."/>
            <person name="Muzny D.M."/>
            <person name="Worley K.C."/>
            <person name="Gibbs R.A."/>
        </authorList>
    </citation>
    <scope>NUCLEOTIDE SEQUENCE</scope>
</reference>
<feature type="region of interest" description="Disordered" evidence="4">
    <location>
        <begin position="887"/>
        <end position="917"/>
    </location>
</feature>
<dbReference type="AlphaFoldDB" id="A0A7M7PTB6"/>
<feature type="compositionally biased region" description="Low complexity" evidence="4">
    <location>
        <begin position="1011"/>
        <end position="1025"/>
    </location>
</feature>
<feature type="region of interest" description="Disordered" evidence="4">
    <location>
        <begin position="986"/>
        <end position="1025"/>
    </location>
</feature>
<dbReference type="FunCoup" id="A0A7M7PTB6">
    <property type="interactions" value="1184"/>
</dbReference>
<feature type="domain" description="KANL2-like probable zinc-finger" evidence="5">
    <location>
        <begin position="478"/>
        <end position="536"/>
    </location>
</feature>
<dbReference type="EnsemblMetazoa" id="XM_030999871">
    <property type="protein sequence ID" value="XP_030855731"/>
    <property type="gene ID" value="LOC115918069"/>
</dbReference>